<evidence type="ECO:0000313" key="2">
    <source>
        <dbReference type="EMBL" id="WGV28994.1"/>
    </source>
</evidence>
<keyword evidence="1" id="KW-0732">Signal</keyword>
<dbReference type="EMBL" id="CP124544">
    <property type="protein sequence ID" value="WGV28994.1"/>
    <property type="molecule type" value="Genomic_DNA"/>
</dbReference>
<evidence type="ECO:0000256" key="1">
    <source>
        <dbReference type="SAM" id="SignalP"/>
    </source>
</evidence>
<name>A0AAJ6PCH9_9CYAN</name>
<feature type="chain" id="PRO_5042503485" description="PEP-CTERM sorting domain-containing protein" evidence="1">
    <location>
        <begin position="25"/>
        <end position="203"/>
    </location>
</feature>
<proteinExistence type="predicted"/>
<reference evidence="2 3" key="1">
    <citation type="journal article" date="2023" name="Limnol Oceanogr Lett">
        <title>Environmental adaptations by the intertidal Antarctic cyanobacterium Halotia branconii CENA392 as revealed using long-read genome sequencing.</title>
        <authorList>
            <person name="Dextro R.B."/>
            <person name="Delbaje E."/>
            <person name="Freitas P.N.N."/>
            <person name="Geraldes V."/>
            <person name="Pinto E."/>
            <person name="Long P.F."/>
            <person name="Fiore M.F."/>
        </authorList>
    </citation>
    <scope>NUCLEOTIDE SEQUENCE [LARGE SCALE GENOMIC DNA]</scope>
    <source>
        <strain evidence="2 3">CENA392</strain>
        <plasmid evidence="2 3">unnamed1</plasmid>
    </source>
</reference>
<evidence type="ECO:0008006" key="4">
    <source>
        <dbReference type="Google" id="ProtNLM"/>
    </source>
</evidence>
<geneLocation type="plasmid" evidence="2 3">
    <name>unnamed1</name>
</geneLocation>
<protein>
    <recommendedName>
        <fullName evidence="4">PEP-CTERM sorting domain-containing protein</fullName>
    </recommendedName>
</protein>
<sequence length="203" mass="20715">MKLSHIFSLVVGAAILASTSPANALNFNFTISSGSKTASGTIYGLSDNATSSASQVIVTSTNSTALQTPYWLGVNFLGLSQNTAYTRENSFTVAGGVITNAHFLVYSNDSTARLLMLNPANSSSYNGFNFFGNCGAADCVSSGFSGFTGVTYSAASAAVPLEIPGGATIPSLGGLFALGVMRKARKSVASKTHLANPVTATVS</sequence>
<dbReference type="Proteomes" id="UP001223520">
    <property type="component" value="Plasmid unnamed1"/>
</dbReference>
<feature type="signal peptide" evidence="1">
    <location>
        <begin position="1"/>
        <end position="24"/>
    </location>
</feature>
<keyword evidence="2" id="KW-0614">Plasmid</keyword>
<evidence type="ECO:0000313" key="3">
    <source>
        <dbReference type="Proteomes" id="UP001223520"/>
    </source>
</evidence>
<gene>
    <name evidence="2" type="ORF">QI031_31025</name>
</gene>
<accession>A0AAJ6PCH9</accession>
<dbReference type="AlphaFoldDB" id="A0AAJ6PCH9"/>
<organism evidence="2 3">
    <name type="scientific">Halotia branconii CENA392</name>
    <dbReference type="NCBI Taxonomy" id="1539056"/>
    <lineage>
        <taxon>Bacteria</taxon>
        <taxon>Bacillati</taxon>
        <taxon>Cyanobacteriota</taxon>
        <taxon>Cyanophyceae</taxon>
        <taxon>Nostocales</taxon>
        <taxon>Nodulariaceae</taxon>
        <taxon>Halotia</taxon>
    </lineage>
</organism>
<dbReference type="KEGG" id="hbq:QI031_31025"/>
<keyword evidence="3" id="KW-1185">Reference proteome</keyword>
<dbReference type="RefSeq" id="WP_281486196.1">
    <property type="nucleotide sequence ID" value="NZ_CP124544.1"/>
</dbReference>